<dbReference type="RefSeq" id="WP_039983374.1">
    <property type="nucleotide sequence ID" value="NZ_BAOJ01000191.1"/>
</dbReference>
<accession>A0A511QCZ4</accession>
<comment type="caution">
    <text evidence="2">The sequence shown here is derived from an EMBL/GenBank/DDBJ whole genome shotgun (WGS) entry which is preliminary data.</text>
</comment>
<dbReference type="InterPro" id="IPR002591">
    <property type="entry name" value="Phosphodiest/P_Trfase"/>
</dbReference>
<proteinExistence type="predicted"/>
<keyword evidence="3" id="KW-1185">Reference proteome</keyword>
<reference evidence="2 3" key="1">
    <citation type="submission" date="2019-07" db="EMBL/GenBank/DDBJ databases">
        <title>Whole genome shotgun sequence of Vibrio sagamiensis NBRC 104589.</title>
        <authorList>
            <person name="Hosoyama A."/>
            <person name="Uohara A."/>
            <person name="Ohji S."/>
            <person name="Ichikawa N."/>
        </authorList>
    </citation>
    <scope>NUCLEOTIDE SEQUENCE [LARGE SCALE GENOMIC DNA]</scope>
    <source>
        <strain evidence="2 3">NBRC 104589</strain>
    </source>
</reference>
<feature type="chain" id="PRO_5022114038" evidence="1">
    <location>
        <begin position="25"/>
        <end position="963"/>
    </location>
</feature>
<dbReference type="Gene3D" id="3.40.720.10">
    <property type="entry name" value="Alkaline Phosphatase, subunit A"/>
    <property type="match status" value="1"/>
</dbReference>
<dbReference type="AlphaFoldDB" id="A0A511QCZ4"/>
<sequence length="963" mass="109291">MSWSKRYVLPAVLSSVLTIATAQASIGETPVIGTVFNSTEILKNQVASSLTYSTTFARDLSLFTIGGMTLEAYLATLPLEKETKLRVMSQIADPTYSIPLGYFLYQFYDRYSGLDDKDQFKAYLLETYDKKALTQFEHALFSLNEDHQLEEKKHAKDQAHQEGLVIDNEFIAAMVTVYDALFQIGQWQDTQQLPDHYTYLSQSQEDLELVAKIQPIVINIMQQAASGMADGDMKHAVEAIIEDNQPKNLSKPNNKAQALTITLIDFVRLNVLKGYRQFVYQDEKQQKLDQWLQTTFDEQPEKVLAFLQSQQNRRFGVQIVVDGLQQGLLEGLVDPNTPFLDQVNQRHDHFTHLYPPKSSATPEQQQSVDFLKALASQNYDDPLYLPFFKQLYQDYKPSITRVGISSTPTISVRNLPIVKTGAKVSGHKGTGIPNFHFIDRNADRAYYFFGNDALQLDKLLQENQVETMFDRLVHLKTLNCNAQYDWNAHTSYDGLVNLGVGESLRDFGEKRCLRELTQRAETEQKLSKMRQQLIQDIQGYQALSGWQFLTKLSRKWVIQQDLEKLAQLDGQGMPDYTLIYNPWPDHFAHFYGPFSDEVIMPSGELNRLDYWLRQIEGAYKKAGVYQQTLWGMAGDHGLTPVYHTLNPEKVIFKPLAEKLGYALNIKKISSDEGEGPKITNALNYPSNNDMDVIVASTAGGNFMMDLFNSRHGWEVQPIYSELINWQPINHTGKASVDIISETINDLDGTLDYLVVRETACDLNQCSVRLSAKRNGKRHDEIISHKQGRYFYGNANKDSGETHLLEVQQLNPYLPQPNPRELDRFAALLQKCLHQAKREDTSTWCNGHEWRELTHFTPRPDSVIQLAKLYEEDRAGTINLFPVEGIGFNTMVPGRHAGESYLEKDAFLGFWGAPIGDNVTPLTSVANGSLAPTIFEYLTGESVKEGQNGWGFPSVLDQLDVSVQ</sequence>
<evidence type="ECO:0000256" key="1">
    <source>
        <dbReference type="SAM" id="SignalP"/>
    </source>
</evidence>
<dbReference type="Proteomes" id="UP000321922">
    <property type="component" value="Unassembled WGS sequence"/>
</dbReference>
<dbReference type="Pfam" id="PF01663">
    <property type="entry name" value="Phosphodiest"/>
    <property type="match status" value="1"/>
</dbReference>
<dbReference type="InterPro" id="IPR017850">
    <property type="entry name" value="Alkaline_phosphatase_core_sf"/>
</dbReference>
<organism evidence="2 3">
    <name type="scientific">Vibrio sagamiensis NBRC 104589</name>
    <dbReference type="NCBI Taxonomy" id="1219064"/>
    <lineage>
        <taxon>Bacteria</taxon>
        <taxon>Pseudomonadati</taxon>
        <taxon>Pseudomonadota</taxon>
        <taxon>Gammaproteobacteria</taxon>
        <taxon>Vibrionales</taxon>
        <taxon>Vibrionaceae</taxon>
        <taxon>Vibrio</taxon>
    </lineage>
</organism>
<evidence type="ECO:0000313" key="3">
    <source>
        <dbReference type="Proteomes" id="UP000321922"/>
    </source>
</evidence>
<dbReference type="OrthoDB" id="6242689at2"/>
<dbReference type="SUPFAM" id="SSF53649">
    <property type="entry name" value="Alkaline phosphatase-like"/>
    <property type="match status" value="1"/>
</dbReference>
<feature type="signal peptide" evidence="1">
    <location>
        <begin position="1"/>
        <end position="24"/>
    </location>
</feature>
<protein>
    <submittedName>
        <fullName evidence="2">Nucleotide pyrophosphatase</fullName>
    </submittedName>
</protein>
<dbReference type="EMBL" id="BJXJ01000010">
    <property type="protein sequence ID" value="GEM75163.1"/>
    <property type="molecule type" value="Genomic_DNA"/>
</dbReference>
<name>A0A511QCZ4_9VIBR</name>
<keyword evidence="1" id="KW-0732">Signal</keyword>
<evidence type="ECO:0000313" key="2">
    <source>
        <dbReference type="EMBL" id="GEM75163.1"/>
    </source>
</evidence>
<gene>
    <name evidence="2" type="ORF">VSA01S_12750</name>
</gene>